<reference evidence="5 6" key="1">
    <citation type="submission" date="2020-05" db="EMBL/GenBank/DDBJ databases">
        <authorList>
            <person name="Casaregola S."/>
            <person name="Devillers H."/>
            <person name="Grondin C."/>
        </authorList>
    </citation>
    <scope>NUCLEOTIDE SEQUENCE [LARGE SCALE GENOMIC DNA]</scope>
    <source>
        <strain evidence="5 6">CLIB 1767</strain>
    </source>
</reference>
<gene>
    <name evidence="5" type="ORF">KABA2_03S00462</name>
</gene>
<name>A0A8H2VEE6_9SACH</name>
<dbReference type="PROSITE" id="PS50275">
    <property type="entry name" value="SAC"/>
    <property type="match status" value="1"/>
</dbReference>
<evidence type="ECO:0000259" key="4">
    <source>
        <dbReference type="PROSITE" id="PS50275"/>
    </source>
</evidence>
<dbReference type="AlphaFoldDB" id="A0A8H2VEE6"/>
<evidence type="ECO:0000313" key="5">
    <source>
        <dbReference type="EMBL" id="CAB4253506.1"/>
    </source>
</evidence>
<protein>
    <submittedName>
        <fullName evidence="5">Similar to Saccharomyces cerevisiae YNL325C FIG4 Phosphatidylinositol 3,5-bisphosphate (PtdIns[3,5]P) phosphatase</fullName>
    </submittedName>
</protein>
<feature type="domain" description="SAC" evidence="4">
    <location>
        <begin position="173"/>
        <end position="535"/>
    </location>
</feature>
<sequence length="906" mass="105694">MDSSHFNEINDIPPMSFPRDTPTIGIGKQLKTRKFILSKYTIYTTKDRMYIVGSNKRETMFRILEIDLTLPDDELNVLEDNVFFTRNEIMSILSKLEETAEGGIEKKLTVFGLLGFIRFTTCYYLITITQFSQVATIGGHSVFHIDGTEMVPISNNYKKPDKYSIEAKLMATFQGLDLTKTFYFSYTYDITNTLQTNILREKLKAVNRNDITIPRGIHDFNEMYIWNIFLLKPIFSCIETVYDWFQCIIHGFIDQVSISLFGKNIYITLIARRSHHFAGARFLKRGVNNQGFVANEVETEQIVTDMLLTSFHKSGSGYFDSDRYTSFVQHRGSIPLYWTQAASNLTAKPPIEINVIDPYFSPAALHFDKLFQRYDGGIIHILNLIKTKEKNPRETKLLKEFEECVNYLNIFLPEEKKLVYKSWDMSRASKQDGQGVIEFLEKYALQTVEETGIFHNTFDFKGTRIQEGICRTNCIDCLDRTNAAQFVIGKRALGEQLKSLGVINDPFLEYDSDIVNILTELFHDLGDTIALQYGGSHLVNTMETYRKINQWSSHSRDMIESIKRFYSNSFIDSQRQDAINLFLGHYVWKEGYPSLWEMNTDFYLHNTYTNNGPRRSYTHWWNNYHIESSRQLIKHEVIDTDNDITLTRIKQNIRGYPGAVDNYWNEYYTLRTYTWLDELFEFTMNSTRRYQETKKLGNELSPFVSRKQSWLNKHLKTVLETEDKSIISNLYVHNSEKSTKEDNYIDMYNSKEAVRLRNSNLLNFTAKYLQDVVQSQSDVYESFDQTLHGKKGHLATKTFMQDEMDTLNIRPWNTSTVASIPDDSTETFIFSSKDIEPSYVSSLKTREFFQNVSFDKEFYQGMHDSVFFSSSDYTQYTDFSTISVDKDDLLLYKDVTNSRDEVLLSD</sequence>
<dbReference type="InterPro" id="IPR002013">
    <property type="entry name" value="SAC_dom"/>
</dbReference>
<keyword evidence="6" id="KW-1185">Reference proteome</keyword>
<evidence type="ECO:0000256" key="2">
    <source>
        <dbReference type="ARBA" id="ARBA00022801"/>
    </source>
</evidence>
<keyword evidence="3" id="KW-0472">Membrane</keyword>
<organism evidence="5 6">
    <name type="scientific">Maudiozyma barnettii</name>
    <dbReference type="NCBI Taxonomy" id="61262"/>
    <lineage>
        <taxon>Eukaryota</taxon>
        <taxon>Fungi</taxon>
        <taxon>Dikarya</taxon>
        <taxon>Ascomycota</taxon>
        <taxon>Saccharomycotina</taxon>
        <taxon>Saccharomycetes</taxon>
        <taxon>Saccharomycetales</taxon>
        <taxon>Saccharomycetaceae</taxon>
        <taxon>Maudiozyma</taxon>
    </lineage>
</organism>
<dbReference type="Pfam" id="PF02383">
    <property type="entry name" value="Syja_N"/>
    <property type="match status" value="1"/>
</dbReference>
<evidence type="ECO:0000313" key="6">
    <source>
        <dbReference type="Proteomes" id="UP000644660"/>
    </source>
</evidence>
<evidence type="ECO:0000256" key="1">
    <source>
        <dbReference type="ARBA" id="ARBA00004308"/>
    </source>
</evidence>
<dbReference type="EMBL" id="CAEFZW010000003">
    <property type="protein sequence ID" value="CAB4253506.1"/>
    <property type="molecule type" value="Genomic_DNA"/>
</dbReference>
<dbReference type="GO" id="GO:0046856">
    <property type="term" value="P:phosphatidylinositol dephosphorylation"/>
    <property type="evidence" value="ECO:0007669"/>
    <property type="project" value="InterPro"/>
</dbReference>
<dbReference type="Proteomes" id="UP000644660">
    <property type="component" value="Unassembled WGS sequence"/>
</dbReference>
<dbReference type="GO" id="GO:0043813">
    <property type="term" value="F:phosphatidylinositol-3,5-bisphosphate 5-phosphatase activity"/>
    <property type="evidence" value="ECO:0007669"/>
    <property type="project" value="InterPro"/>
</dbReference>
<comment type="caution">
    <text evidence="5">The sequence shown here is derived from an EMBL/GenBank/DDBJ whole genome shotgun (WGS) entry which is preliminary data.</text>
</comment>
<dbReference type="InterPro" id="IPR043573">
    <property type="entry name" value="Fig4-like"/>
</dbReference>
<proteinExistence type="predicted"/>
<dbReference type="PANTHER" id="PTHR45738">
    <property type="entry name" value="POLYPHOSPHOINOSITIDE PHOSPHATASE"/>
    <property type="match status" value="1"/>
</dbReference>
<evidence type="ECO:0000256" key="3">
    <source>
        <dbReference type="ARBA" id="ARBA00023136"/>
    </source>
</evidence>
<dbReference type="OrthoDB" id="405996at2759"/>
<dbReference type="PANTHER" id="PTHR45738:SF5">
    <property type="entry name" value="POLYPHOSPHOINOSITIDE PHOSPHATASE"/>
    <property type="match status" value="1"/>
</dbReference>
<keyword evidence="2" id="KW-0378">Hydrolase</keyword>
<accession>A0A8H2VEE6</accession>
<dbReference type="GeneID" id="64856538"/>
<dbReference type="GO" id="GO:0012505">
    <property type="term" value="C:endomembrane system"/>
    <property type="evidence" value="ECO:0007669"/>
    <property type="project" value="UniProtKB-SubCell"/>
</dbReference>
<dbReference type="RefSeq" id="XP_041405419.1">
    <property type="nucleotide sequence ID" value="XM_041549485.1"/>
</dbReference>
<comment type="subcellular location">
    <subcellularLocation>
        <location evidence="1">Endomembrane system</location>
    </subcellularLocation>
</comment>